<comment type="caution">
    <text evidence="1">The sequence shown here is derived from an EMBL/GenBank/DDBJ whole genome shotgun (WGS) entry which is preliminary data.</text>
</comment>
<sequence length="247" mass="27851">MGVENSVVKVEFDVVEYVDGEIHMCLLKLCHIASYAIDRIEKFGFGNGKENKFTYKLRVRGRINGRSTCFSNQNLTSDKWYLCRCRVWWHELMDNGCCVVMLIEEYTMRKVIEVRERRYEGSVAEFEEMKRDLKVQGPTWCRFFLSATPFCSAEYPAARIFCSASSVWTSASGAITAGAAVEVVAAEAEAVPESPLELLASGVKVAEVIDVSDHEEHEDSAQCKDGLAAETIAVREEPREEFSQFDP</sequence>
<evidence type="ECO:0000313" key="1">
    <source>
        <dbReference type="EMBL" id="OAE23712.1"/>
    </source>
</evidence>
<reference evidence="1" key="1">
    <citation type="submission" date="2016-03" db="EMBL/GenBank/DDBJ databases">
        <title>Mechanisms controlling the formation of the plant cell surface in tip-growing cells are functionally conserved among land plants.</title>
        <authorList>
            <person name="Honkanen S."/>
            <person name="Jones V.A."/>
            <person name="Morieri G."/>
            <person name="Champion C."/>
            <person name="Hetherington A.J."/>
            <person name="Kelly S."/>
            <person name="Saint-Marcoux D."/>
            <person name="Proust H."/>
            <person name="Prescott H."/>
            <person name="Dolan L."/>
        </authorList>
    </citation>
    <scope>NUCLEOTIDE SEQUENCE [LARGE SCALE GENOMIC DNA]</scope>
    <source>
        <tissue evidence="1">Whole gametophyte</tissue>
    </source>
</reference>
<dbReference type="Proteomes" id="UP000077202">
    <property type="component" value="Unassembled WGS sequence"/>
</dbReference>
<dbReference type="AlphaFoldDB" id="A0A176VTN8"/>
<gene>
    <name evidence="1" type="ORF">AXG93_2253s1230</name>
</gene>
<accession>A0A176VTN8</accession>
<protein>
    <submittedName>
        <fullName evidence="1">Uncharacterized protein</fullName>
    </submittedName>
</protein>
<proteinExistence type="predicted"/>
<organism evidence="1 2">
    <name type="scientific">Marchantia polymorpha subsp. ruderalis</name>
    <dbReference type="NCBI Taxonomy" id="1480154"/>
    <lineage>
        <taxon>Eukaryota</taxon>
        <taxon>Viridiplantae</taxon>
        <taxon>Streptophyta</taxon>
        <taxon>Embryophyta</taxon>
        <taxon>Marchantiophyta</taxon>
        <taxon>Marchantiopsida</taxon>
        <taxon>Marchantiidae</taxon>
        <taxon>Marchantiales</taxon>
        <taxon>Marchantiaceae</taxon>
        <taxon>Marchantia</taxon>
    </lineage>
</organism>
<name>A0A176VTN8_MARPO</name>
<dbReference type="EMBL" id="LVLJ01002791">
    <property type="protein sequence ID" value="OAE23712.1"/>
    <property type="molecule type" value="Genomic_DNA"/>
</dbReference>
<evidence type="ECO:0000313" key="2">
    <source>
        <dbReference type="Proteomes" id="UP000077202"/>
    </source>
</evidence>
<keyword evidence="2" id="KW-1185">Reference proteome</keyword>